<dbReference type="InterPro" id="IPR029055">
    <property type="entry name" value="Ntn_hydrolases_N"/>
</dbReference>
<dbReference type="Gene3D" id="3.60.20.10">
    <property type="entry name" value="Glutamine Phosphoribosylpyrophosphate, subunit 1, domain 1"/>
    <property type="match status" value="1"/>
</dbReference>
<comment type="function">
    <text evidence="6">Component of the proteasome, a multicatalytic proteinase complex which is characterized by its ability to cleave peptides with Arg, Phe, Tyr, Leu, and Glu adjacent to the leaving group at neutral or slightly basic pH. The proteasome has an ATP-dependent proteolytic activity.</text>
</comment>
<dbReference type="CDD" id="cd03758">
    <property type="entry name" value="proteasome_beta_type_2"/>
    <property type="match status" value="1"/>
</dbReference>
<dbReference type="InterPro" id="IPR035206">
    <property type="entry name" value="Proteasome_beta2"/>
</dbReference>
<dbReference type="PANTHER" id="PTHR11599">
    <property type="entry name" value="PROTEASOME SUBUNIT ALPHA/BETA"/>
    <property type="match status" value="1"/>
</dbReference>
<dbReference type="Pfam" id="PF00227">
    <property type="entry name" value="Proteasome"/>
    <property type="match status" value="1"/>
</dbReference>
<protein>
    <recommendedName>
        <fullName evidence="6">Proteasome subunit beta</fullName>
    </recommendedName>
</protein>
<evidence type="ECO:0000313" key="8">
    <source>
        <dbReference type="Proteomes" id="UP000078046"/>
    </source>
</evidence>
<reference evidence="7 8" key="1">
    <citation type="submission" date="2016-04" db="EMBL/GenBank/DDBJ databases">
        <title>The genome of Intoshia linei affirms orthonectids as highly simplified spiralians.</title>
        <authorList>
            <person name="Mikhailov K.V."/>
            <person name="Slusarev G.S."/>
            <person name="Nikitin M.A."/>
            <person name="Logacheva M.D."/>
            <person name="Penin A."/>
            <person name="Aleoshin V."/>
            <person name="Panchin Y.V."/>
        </authorList>
    </citation>
    <scope>NUCLEOTIDE SEQUENCE [LARGE SCALE GENOMIC DNA]</scope>
    <source>
        <strain evidence="7">Intl2013</strain>
        <tissue evidence="7">Whole animal</tissue>
    </source>
</reference>
<dbReference type="GO" id="GO:0005634">
    <property type="term" value="C:nucleus"/>
    <property type="evidence" value="ECO:0007669"/>
    <property type="project" value="UniProtKB-SubCell"/>
</dbReference>
<accession>A0A177B1K5</accession>
<keyword evidence="3 6" id="KW-0647">Proteasome</keyword>
<comment type="subcellular location">
    <subcellularLocation>
        <location evidence="6">Cytoplasm</location>
    </subcellularLocation>
    <subcellularLocation>
        <location evidence="6">Nucleus</location>
    </subcellularLocation>
</comment>
<gene>
    <name evidence="7" type="ORF">A3Q56_04752</name>
</gene>
<proteinExistence type="inferred from homology"/>
<keyword evidence="8" id="KW-1185">Reference proteome</keyword>
<comment type="subunit">
    <text evidence="6">Component of the proteasome complex.</text>
</comment>
<evidence type="ECO:0000256" key="5">
    <source>
        <dbReference type="ARBA" id="ARBA00049625"/>
    </source>
</evidence>
<dbReference type="GO" id="GO:0005737">
    <property type="term" value="C:cytoplasm"/>
    <property type="evidence" value="ECO:0007669"/>
    <property type="project" value="UniProtKB-SubCell"/>
</dbReference>
<comment type="similarity">
    <text evidence="6">Belongs to the peptidase T1B family.</text>
</comment>
<keyword evidence="4 6" id="KW-0539">Nucleus</keyword>
<dbReference type="Proteomes" id="UP000078046">
    <property type="component" value="Unassembled WGS sequence"/>
</dbReference>
<dbReference type="FunFam" id="3.60.20.10:FF:000008">
    <property type="entry name" value="Proteasome subunit beta type-4"/>
    <property type="match status" value="1"/>
</dbReference>
<dbReference type="InterPro" id="IPR016050">
    <property type="entry name" value="Proteasome_bsu_CS"/>
</dbReference>
<organism evidence="7 8">
    <name type="scientific">Intoshia linei</name>
    <dbReference type="NCBI Taxonomy" id="1819745"/>
    <lineage>
        <taxon>Eukaryota</taxon>
        <taxon>Metazoa</taxon>
        <taxon>Spiralia</taxon>
        <taxon>Lophotrochozoa</taxon>
        <taxon>Mesozoa</taxon>
        <taxon>Orthonectida</taxon>
        <taxon>Rhopaluridae</taxon>
        <taxon>Intoshia</taxon>
    </lineage>
</organism>
<dbReference type="InterPro" id="IPR001353">
    <property type="entry name" value="Proteasome_sua/b"/>
</dbReference>
<dbReference type="AlphaFoldDB" id="A0A177B1K5"/>
<dbReference type="SUPFAM" id="SSF56235">
    <property type="entry name" value="N-terminal nucleophile aminohydrolases (Ntn hydrolases)"/>
    <property type="match status" value="1"/>
</dbReference>
<dbReference type="InterPro" id="IPR023333">
    <property type="entry name" value="Proteasome_suB-type"/>
</dbReference>
<evidence type="ECO:0000256" key="3">
    <source>
        <dbReference type="ARBA" id="ARBA00022942"/>
    </source>
</evidence>
<keyword evidence="2 6" id="KW-0963">Cytoplasm</keyword>
<evidence type="ECO:0000256" key="2">
    <source>
        <dbReference type="ARBA" id="ARBA00022490"/>
    </source>
</evidence>
<evidence type="ECO:0000256" key="4">
    <source>
        <dbReference type="ARBA" id="ARBA00023242"/>
    </source>
</evidence>
<name>A0A177B1K5_9BILA</name>
<evidence type="ECO:0000313" key="7">
    <source>
        <dbReference type="EMBL" id="OAF67523.1"/>
    </source>
</evidence>
<evidence type="ECO:0000256" key="6">
    <source>
        <dbReference type="RuleBase" id="RU004203"/>
    </source>
</evidence>
<evidence type="ECO:0000256" key="1">
    <source>
        <dbReference type="ARBA" id="ARBA00011656"/>
    </source>
</evidence>
<comment type="caution">
    <text evidence="7">The sequence shown here is derived from an EMBL/GenBank/DDBJ whole genome shotgun (WGS) entry which is preliminary data.</text>
</comment>
<dbReference type="InterPro" id="IPR050115">
    <property type="entry name" value="Proteasome_alpha"/>
</dbReference>
<dbReference type="GO" id="GO:0005839">
    <property type="term" value="C:proteasome core complex"/>
    <property type="evidence" value="ECO:0007669"/>
    <property type="project" value="InterPro"/>
</dbReference>
<sequence length="199" mass="22674">MEYVIGIVGKDFTLVASDTSIKHSIINIKNDCDKIFPISDHVMMAACGESSDVFEFSSYIEKNIQLKNYIQGYELNVNSIANFTRRELAKSIRSRSPYNVNLLLGGYDKIIGPRLYYMDYLGSSHETKYAAHGYGAYFTFGILDKFYKKDMVLDEALELLQLCLNELSKRFIINIDKLLVKTVSLEGSTVLKEYIKPIC</sequence>
<comment type="function">
    <text evidence="5">Non-catalytic component of the 20S core proteasome complex involved in the proteolytic degradation of most intracellular proteins. This complex plays numerous essential roles within the cell by associating with different regulatory particles. Associated with two 19S regulatory particles, forms the 26S proteasome and thus participates in the ATP-dependent degradation of ubiquitinated proteins. The 26S proteasome plays a key role in the maintenance of protein homeostasis by removing misfolded or damaged proteins that could impair cellular functions, and by removing proteins whose functions are no longer required. Associated with the PA200 or PA28, the 20S proteasome mediates ubiquitin-independent protein degradation. This type of proteolysis is required in several pathways including spermatogenesis (20S-PA200 complex) or generation of a subset of MHC class I-presented antigenic peptides (20S-PA28 complex).</text>
</comment>
<dbReference type="PROSITE" id="PS51476">
    <property type="entry name" value="PROTEASOME_BETA_2"/>
    <property type="match status" value="1"/>
</dbReference>
<dbReference type="GO" id="GO:0010498">
    <property type="term" value="P:proteasomal protein catabolic process"/>
    <property type="evidence" value="ECO:0007669"/>
    <property type="project" value="InterPro"/>
</dbReference>
<dbReference type="PROSITE" id="PS00854">
    <property type="entry name" value="PROTEASOME_BETA_1"/>
    <property type="match status" value="1"/>
</dbReference>
<comment type="subunit">
    <text evidence="1">The 26S proteasome consists of a 20S proteasome core and two 19S regulatory subunits. The 20S proteasome core is a barrel-shaped complex made of 28 subunits that are arranged in four stacked rings. The two outer rings are each formed by seven alpha subunits, and the two inner rings are formed by seven beta subunits. The proteolytic activity is exerted by three beta-subunits PSMB5, PSMB6 and PSMB7.</text>
</comment>
<dbReference type="OrthoDB" id="268428at2759"/>
<dbReference type="EMBL" id="LWCA01000640">
    <property type="protein sequence ID" value="OAF67523.1"/>
    <property type="molecule type" value="Genomic_DNA"/>
</dbReference>